<dbReference type="Pfam" id="PF00069">
    <property type="entry name" value="Pkinase"/>
    <property type="match status" value="1"/>
</dbReference>
<feature type="domain" description="Protein kinase" evidence="8">
    <location>
        <begin position="32"/>
        <end position="310"/>
    </location>
</feature>
<dbReference type="Proteomes" id="UP000007635">
    <property type="component" value="Chromosome X"/>
</dbReference>
<dbReference type="InterPro" id="IPR050494">
    <property type="entry name" value="Ser_Thr_dual-spec_kinase"/>
</dbReference>
<comment type="similarity">
    <text evidence="7">Belongs to the protein kinase superfamily.</text>
</comment>
<dbReference type="PANTHER" id="PTHR24058">
    <property type="entry name" value="DUAL SPECIFICITY PROTEIN KINASE"/>
    <property type="match status" value="1"/>
</dbReference>
<dbReference type="Gene3D" id="3.30.200.20">
    <property type="entry name" value="Phosphorylase Kinase, domain 1"/>
    <property type="match status" value="1"/>
</dbReference>
<evidence type="ECO:0000256" key="7">
    <source>
        <dbReference type="RuleBase" id="RU000304"/>
    </source>
</evidence>
<dbReference type="GO" id="GO:0046332">
    <property type="term" value="F:SMAD binding"/>
    <property type="evidence" value="ECO:0007669"/>
    <property type="project" value="TreeGrafter"/>
</dbReference>
<evidence type="ECO:0000313" key="9">
    <source>
        <dbReference type="Ensembl" id="ENSGACP00000035917.1"/>
    </source>
</evidence>
<evidence type="ECO:0000256" key="3">
    <source>
        <dbReference type="ARBA" id="ARBA00022741"/>
    </source>
</evidence>
<dbReference type="GeneTree" id="ENSGT00940000164472"/>
<dbReference type="PANTHER" id="PTHR24058:SF53">
    <property type="entry name" value="HOMEODOMAIN-INTERACTING PROTEIN KINASE 2"/>
    <property type="match status" value="1"/>
</dbReference>
<dbReference type="GO" id="GO:0005737">
    <property type="term" value="C:cytoplasm"/>
    <property type="evidence" value="ECO:0007669"/>
    <property type="project" value="TreeGrafter"/>
</dbReference>
<dbReference type="GO" id="GO:0005524">
    <property type="term" value="F:ATP binding"/>
    <property type="evidence" value="ECO:0007669"/>
    <property type="project" value="UniProtKB-UniRule"/>
</dbReference>
<keyword evidence="2" id="KW-0808">Transferase</keyword>
<dbReference type="Gene3D" id="1.10.510.10">
    <property type="entry name" value="Transferase(Phosphotransferase) domain 1"/>
    <property type="match status" value="1"/>
</dbReference>
<organism evidence="9 10">
    <name type="scientific">Gasterosteus aculeatus aculeatus</name>
    <name type="common">three-spined stickleback</name>
    <dbReference type="NCBI Taxonomy" id="481459"/>
    <lineage>
        <taxon>Eukaryota</taxon>
        <taxon>Metazoa</taxon>
        <taxon>Chordata</taxon>
        <taxon>Craniata</taxon>
        <taxon>Vertebrata</taxon>
        <taxon>Euteleostomi</taxon>
        <taxon>Actinopterygii</taxon>
        <taxon>Neopterygii</taxon>
        <taxon>Teleostei</taxon>
        <taxon>Neoteleostei</taxon>
        <taxon>Acanthomorphata</taxon>
        <taxon>Eupercaria</taxon>
        <taxon>Perciformes</taxon>
        <taxon>Cottioidei</taxon>
        <taxon>Gasterosteales</taxon>
        <taxon>Gasterosteidae</taxon>
        <taxon>Gasterosteus</taxon>
    </lineage>
</organism>
<name>A0AAQ4PB73_GASAC</name>
<reference evidence="9" key="3">
    <citation type="submission" date="2025-09" db="UniProtKB">
        <authorList>
            <consortium name="Ensembl"/>
        </authorList>
    </citation>
    <scope>IDENTIFICATION</scope>
</reference>
<dbReference type="GO" id="GO:0003714">
    <property type="term" value="F:transcription corepressor activity"/>
    <property type="evidence" value="ECO:0007669"/>
    <property type="project" value="TreeGrafter"/>
</dbReference>
<dbReference type="InterPro" id="IPR000719">
    <property type="entry name" value="Prot_kinase_dom"/>
</dbReference>
<evidence type="ECO:0000259" key="8">
    <source>
        <dbReference type="PROSITE" id="PS50011"/>
    </source>
</evidence>
<keyword evidence="1 7" id="KW-0723">Serine/threonine-protein kinase</keyword>
<dbReference type="GO" id="GO:0045944">
    <property type="term" value="P:positive regulation of transcription by RNA polymerase II"/>
    <property type="evidence" value="ECO:0007669"/>
    <property type="project" value="TreeGrafter"/>
</dbReference>
<evidence type="ECO:0000256" key="1">
    <source>
        <dbReference type="ARBA" id="ARBA00022527"/>
    </source>
</evidence>
<dbReference type="Ensembl" id="ENSGACT00000049532.1">
    <property type="protein sequence ID" value="ENSGACP00000035917.1"/>
    <property type="gene ID" value="ENSGACG00000036505.1"/>
</dbReference>
<dbReference type="SMART" id="SM00220">
    <property type="entry name" value="S_TKc"/>
    <property type="match status" value="1"/>
</dbReference>
<keyword evidence="4" id="KW-0418">Kinase</keyword>
<evidence type="ECO:0000256" key="2">
    <source>
        <dbReference type="ARBA" id="ARBA00022679"/>
    </source>
</evidence>
<keyword evidence="5 6" id="KW-0067">ATP-binding</keyword>
<dbReference type="AlphaFoldDB" id="A0AAQ4PB73"/>
<reference evidence="9" key="2">
    <citation type="submission" date="2025-08" db="UniProtKB">
        <authorList>
            <consortium name="Ensembl"/>
        </authorList>
    </citation>
    <scope>IDENTIFICATION</scope>
</reference>
<evidence type="ECO:0000256" key="5">
    <source>
        <dbReference type="ARBA" id="ARBA00022840"/>
    </source>
</evidence>
<dbReference type="SUPFAM" id="SSF56112">
    <property type="entry name" value="Protein kinase-like (PK-like)"/>
    <property type="match status" value="1"/>
</dbReference>
<evidence type="ECO:0000256" key="6">
    <source>
        <dbReference type="PROSITE-ProRule" id="PRU10141"/>
    </source>
</evidence>
<keyword evidence="3 6" id="KW-0547">Nucleotide-binding</keyword>
<keyword evidence="10" id="KW-1185">Reference proteome</keyword>
<dbReference type="GO" id="GO:0042771">
    <property type="term" value="P:intrinsic apoptotic signaling pathway in response to DNA damage by p53 class mediator"/>
    <property type="evidence" value="ECO:0007669"/>
    <property type="project" value="TreeGrafter"/>
</dbReference>
<dbReference type="PROSITE" id="PS50011">
    <property type="entry name" value="PROTEIN_KINASE_DOM"/>
    <property type="match status" value="1"/>
</dbReference>
<evidence type="ECO:0000313" key="10">
    <source>
        <dbReference type="Proteomes" id="UP000007635"/>
    </source>
</evidence>
<feature type="binding site" evidence="6">
    <location>
        <position position="61"/>
    </location>
    <ligand>
        <name>ATP</name>
        <dbReference type="ChEBI" id="CHEBI:30616"/>
    </ligand>
</feature>
<dbReference type="InterPro" id="IPR017441">
    <property type="entry name" value="Protein_kinase_ATP_BS"/>
</dbReference>
<dbReference type="GO" id="GO:0007224">
    <property type="term" value="P:smoothened signaling pathway"/>
    <property type="evidence" value="ECO:0007669"/>
    <property type="project" value="TreeGrafter"/>
</dbReference>
<reference evidence="9 10" key="1">
    <citation type="journal article" date="2021" name="G3 (Bethesda)">
        <title>Improved contiguity of the threespine stickleback genome using long-read sequencing.</title>
        <authorList>
            <person name="Nath S."/>
            <person name="Shaw D.E."/>
            <person name="White M.A."/>
        </authorList>
    </citation>
    <scope>NUCLEOTIDE SEQUENCE [LARGE SCALE GENOMIC DNA]</scope>
    <source>
        <strain evidence="9 10">Lake Benthic</strain>
    </source>
</reference>
<proteinExistence type="inferred from homology"/>
<dbReference type="PROSITE" id="PS00107">
    <property type="entry name" value="PROTEIN_KINASE_ATP"/>
    <property type="match status" value="1"/>
</dbReference>
<accession>A0AAQ4PB73</accession>
<protein>
    <recommendedName>
        <fullName evidence="8">Protein kinase domain-containing protein</fullName>
    </recommendedName>
</protein>
<dbReference type="GO" id="GO:0016605">
    <property type="term" value="C:PML body"/>
    <property type="evidence" value="ECO:0007669"/>
    <property type="project" value="TreeGrafter"/>
</dbReference>
<sequence length="320" mass="36138">MSGEVSSDMDNSSTEPLQEKELSILCNKSVQYKVLEFIGEGTFGKVAKCVNLKANENTAMKILKDVNDYAIEVQMLEKLRKLDTEKNNLVGFVDNFIVDDKSCIAFECLDRSLYDLMEQREAPLTLNEIRPITRQLLVALNALKGIGILHADVKLDNVMLVNHQDEPFRVKLIDFGLAMPASEAREGMIAQPIAYQAPEVSLGLPISEAIDMWSLGCLLASLFLYQDIFIGESLYDVMNTVCCLLGQPQDHLLDAGKYTHQYFKRERCSPNSQWRLKTPEEAFLNLLQMLLNPDAEMRITPQQALEHSFVTMSHLADYAH</sequence>
<dbReference type="GO" id="GO:0004674">
    <property type="term" value="F:protein serine/threonine kinase activity"/>
    <property type="evidence" value="ECO:0007669"/>
    <property type="project" value="UniProtKB-KW"/>
</dbReference>
<dbReference type="InterPro" id="IPR011009">
    <property type="entry name" value="Kinase-like_dom_sf"/>
</dbReference>
<evidence type="ECO:0000256" key="4">
    <source>
        <dbReference type="ARBA" id="ARBA00022777"/>
    </source>
</evidence>
<dbReference type="PROSITE" id="PS00108">
    <property type="entry name" value="PROTEIN_KINASE_ST"/>
    <property type="match status" value="1"/>
</dbReference>
<dbReference type="GO" id="GO:0003713">
    <property type="term" value="F:transcription coactivator activity"/>
    <property type="evidence" value="ECO:0007669"/>
    <property type="project" value="TreeGrafter"/>
</dbReference>
<dbReference type="InterPro" id="IPR008271">
    <property type="entry name" value="Ser/Thr_kinase_AS"/>
</dbReference>
<dbReference type="GO" id="GO:0004713">
    <property type="term" value="F:protein tyrosine kinase activity"/>
    <property type="evidence" value="ECO:0007669"/>
    <property type="project" value="TreeGrafter"/>
</dbReference>